<proteinExistence type="predicted"/>
<feature type="compositionally biased region" description="Polar residues" evidence="1">
    <location>
        <begin position="201"/>
        <end position="216"/>
    </location>
</feature>
<organism evidence="2 3">
    <name type="scientific">Dorcoceras hygrometricum</name>
    <dbReference type="NCBI Taxonomy" id="472368"/>
    <lineage>
        <taxon>Eukaryota</taxon>
        <taxon>Viridiplantae</taxon>
        <taxon>Streptophyta</taxon>
        <taxon>Embryophyta</taxon>
        <taxon>Tracheophyta</taxon>
        <taxon>Spermatophyta</taxon>
        <taxon>Magnoliopsida</taxon>
        <taxon>eudicotyledons</taxon>
        <taxon>Gunneridae</taxon>
        <taxon>Pentapetalae</taxon>
        <taxon>asterids</taxon>
        <taxon>lamiids</taxon>
        <taxon>Lamiales</taxon>
        <taxon>Gesneriaceae</taxon>
        <taxon>Didymocarpoideae</taxon>
        <taxon>Trichosporeae</taxon>
        <taxon>Loxocarpinae</taxon>
        <taxon>Dorcoceras</taxon>
    </lineage>
</organism>
<sequence length="247" mass="27823">MDASFFVNEMQVDFASVLAMEHTGIARMFKTLEDTRLKGFLAASSSVYENSVVEFFANAKIVVEMWGRFFGSDVPFRAPSKKNDMKMEFHLLHDIVAKALCAKVGPLTWLPVRTEGQIEEIDRIVEQVEDTAKEHLDEEDQSQQSSSYGSSARFSVHNENSVDSFEANNTDHQGPSPSNLQMIVYNENREENNSSTHDKGSTQASPQQVLVSSPQENPDVDVKFKEMQNVFASLDYRSTPWIQGLDL</sequence>
<dbReference type="AlphaFoldDB" id="A0A2Z7BGI7"/>
<evidence type="ECO:0000256" key="1">
    <source>
        <dbReference type="SAM" id="MobiDB-lite"/>
    </source>
</evidence>
<dbReference type="Proteomes" id="UP000250235">
    <property type="component" value="Unassembled WGS sequence"/>
</dbReference>
<feature type="compositionally biased region" description="Basic and acidic residues" evidence="1">
    <location>
        <begin position="190"/>
        <end position="200"/>
    </location>
</feature>
<gene>
    <name evidence="2" type="ORF">F511_13042</name>
</gene>
<name>A0A2Z7BGI7_9LAMI</name>
<feature type="region of interest" description="Disordered" evidence="1">
    <location>
        <begin position="190"/>
        <end position="217"/>
    </location>
</feature>
<protein>
    <submittedName>
        <fullName evidence="2">Uncharacterized protein</fullName>
    </submittedName>
</protein>
<evidence type="ECO:0000313" key="3">
    <source>
        <dbReference type="Proteomes" id="UP000250235"/>
    </source>
</evidence>
<feature type="region of interest" description="Disordered" evidence="1">
    <location>
        <begin position="134"/>
        <end position="153"/>
    </location>
</feature>
<dbReference type="EMBL" id="KV007597">
    <property type="protein sequence ID" value="KZV31248.1"/>
    <property type="molecule type" value="Genomic_DNA"/>
</dbReference>
<evidence type="ECO:0000313" key="2">
    <source>
        <dbReference type="EMBL" id="KZV31248.1"/>
    </source>
</evidence>
<accession>A0A2Z7BGI7</accession>
<feature type="compositionally biased region" description="Low complexity" evidence="1">
    <location>
        <begin position="142"/>
        <end position="151"/>
    </location>
</feature>
<dbReference type="OrthoDB" id="1751168at2759"/>
<reference evidence="2 3" key="1">
    <citation type="journal article" date="2015" name="Proc. Natl. Acad. Sci. U.S.A.">
        <title>The resurrection genome of Boea hygrometrica: A blueprint for survival of dehydration.</title>
        <authorList>
            <person name="Xiao L."/>
            <person name="Yang G."/>
            <person name="Zhang L."/>
            <person name="Yang X."/>
            <person name="Zhao S."/>
            <person name="Ji Z."/>
            <person name="Zhou Q."/>
            <person name="Hu M."/>
            <person name="Wang Y."/>
            <person name="Chen M."/>
            <person name="Xu Y."/>
            <person name="Jin H."/>
            <person name="Xiao X."/>
            <person name="Hu G."/>
            <person name="Bao F."/>
            <person name="Hu Y."/>
            <person name="Wan P."/>
            <person name="Li L."/>
            <person name="Deng X."/>
            <person name="Kuang T."/>
            <person name="Xiang C."/>
            <person name="Zhu J.K."/>
            <person name="Oliver M.J."/>
            <person name="He Y."/>
        </authorList>
    </citation>
    <scope>NUCLEOTIDE SEQUENCE [LARGE SCALE GENOMIC DNA]</scope>
    <source>
        <strain evidence="3">cv. XS01</strain>
    </source>
</reference>
<keyword evidence="3" id="KW-1185">Reference proteome</keyword>